<feature type="binding site" evidence="3">
    <location>
        <position position="302"/>
    </location>
    <ligand>
        <name>a divalent metal cation</name>
        <dbReference type="ChEBI" id="CHEBI:60240"/>
    </ligand>
</feature>
<dbReference type="InterPro" id="IPR005511">
    <property type="entry name" value="SMP-30"/>
</dbReference>
<dbReference type="PANTHER" id="PTHR10907:SF47">
    <property type="entry name" value="REGUCALCIN"/>
    <property type="match status" value="1"/>
</dbReference>
<comment type="cofactor">
    <cofactor evidence="3">
        <name>Zn(2+)</name>
        <dbReference type="ChEBI" id="CHEBI:29105"/>
    </cofactor>
    <text evidence="3">Binds 1 divalent metal cation per subunit.</text>
</comment>
<keyword evidence="3" id="KW-0862">Zinc</keyword>
<dbReference type="EMBL" id="NWSH01001580">
    <property type="protein sequence ID" value="PCG70804.1"/>
    <property type="molecule type" value="Genomic_DNA"/>
</dbReference>
<keyword evidence="3" id="KW-0479">Metal-binding</keyword>
<dbReference type="Pfam" id="PF08450">
    <property type="entry name" value="SGL"/>
    <property type="match status" value="2"/>
</dbReference>
<protein>
    <recommendedName>
        <fullName evidence="4">SMP-30/Gluconolactonase/LRE-like region domain-containing protein</fullName>
    </recommendedName>
</protein>
<accession>A0A2A4JGT7</accession>
<evidence type="ECO:0000256" key="3">
    <source>
        <dbReference type="PIRSR" id="PIRSR605511-2"/>
    </source>
</evidence>
<dbReference type="PRINTS" id="PR01790">
    <property type="entry name" value="SMP30FAMILY"/>
</dbReference>
<dbReference type="InterPro" id="IPR013658">
    <property type="entry name" value="SGL"/>
</dbReference>
<dbReference type="SUPFAM" id="SSF63829">
    <property type="entry name" value="Calcium-dependent phosphotriesterase"/>
    <property type="match status" value="2"/>
</dbReference>
<dbReference type="GO" id="GO:0019853">
    <property type="term" value="P:L-ascorbic acid biosynthetic process"/>
    <property type="evidence" value="ECO:0007669"/>
    <property type="project" value="TreeGrafter"/>
</dbReference>
<dbReference type="STRING" id="7102.A0A2A4JGT7"/>
<gene>
    <name evidence="5" type="ORF">B5V51_2567</name>
</gene>
<dbReference type="Gene3D" id="2.120.10.30">
    <property type="entry name" value="TolB, C-terminal domain"/>
    <property type="match status" value="2"/>
</dbReference>
<evidence type="ECO:0000259" key="4">
    <source>
        <dbReference type="Pfam" id="PF08450"/>
    </source>
</evidence>
<dbReference type="InterPro" id="IPR011042">
    <property type="entry name" value="6-blade_b-propeller_TolB-like"/>
</dbReference>
<evidence type="ECO:0000256" key="2">
    <source>
        <dbReference type="PIRSR" id="PIRSR605511-1"/>
    </source>
</evidence>
<comment type="similarity">
    <text evidence="1">Belongs to the SMP-30/CGR1 family.</text>
</comment>
<feature type="binding site" evidence="3">
    <location>
        <position position="355"/>
    </location>
    <ligand>
        <name>a divalent metal cation</name>
        <dbReference type="ChEBI" id="CHEBI:60240"/>
    </ligand>
</feature>
<feature type="domain" description="SMP-30/Gluconolactonase/LRE-like region" evidence="4">
    <location>
        <begin position="30"/>
        <end position="132"/>
    </location>
</feature>
<dbReference type="AlphaFoldDB" id="A0A2A4JGT7"/>
<comment type="caution">
    <text evidence="5">The sequence shown here is derived from an EMBL/GenBank/DDBJ whole genome shotgun (WGS) entry which is preliminary data.</text>
</comment>
<dbReference type="PANTHER" id="PTHR10907">
    <property type="entry name" value="REGUCALCIN"/>
    <property type="match status" value="1"/>
</dbReference>
<dbReference type="GO" id="GO:0004341">
    <property type="term" value="F:gluconolactonase activity"/>
    <property type="evidence" value="ECO:0007669"/>
    <property type="project" value="TreeGrafter"/>
</dbReference>
<reference evidence="5" key="1">
    <citation type="submission" date="2017-09" db="EMBL/GenBank/DDBJ databases">
        <title>Contemporary evolution of a Lepidopteran species, Heliothis virescens, in response to modern agricultural practices.</title>
        <authorList>
            <person name="Fritz M.L."/>
            <person name="Deyonke A.M."/>
            <person name="Papanicolaou A."/>
            <person name="Micinski S."/>
            <person name="Westbrook J."/>
            <person name="Gould F."/>
        </authorList>
    </citation>
    <scope>NUCLEOTIDE SEQUENCE [LARGE SCALE GENOMIC DNA]</scope>
    <source>
        <strain evidence="5">HvINT-</strain>
        <tissue evidence="5">Whole body</tissue>
    </source>
</reference>
<sequence length="456" mass="52218">MKPAAAYDVKYLFSDHYNIFEYTNMTFTHAESPVWDPDCSTLYWVDVVNQDVHALHYFTKEHKVKHINFGEVNIVIPIKNSSRLLLGVRNELFLMDWNKPGDSALRFLAAFDLGLPDNILNEGKVDALGRFWGAAAYDVKYLFSDHYNIFEYTNMTFTHAESPVWDPDCSTLYWVDVVNQDVHALHYFTKEHKVKHINFGEVNIVIPIKNSSRLLLGVRNELFLMDWNKPGDSALRFLAAFDLGLPDNILNEGKVDALGRFWGGTKGHQRGNKVKHDEGALYSIEAPEFTPKVHLKPVSISNGLVWSLNNTIMYYIDSLSRKIEAFDFDLVKGRISKRRTILELDEYWDDDVIADGMTIDKDGFIWIALMFHGCIVRIDPDKQEIVERYKLPVTLTTSLTWGGPKFDDLIVTTSRRNMQPDKLKEQPLAGAVFVLHHMGTAGVPGNKFVFNNADKY</sequence>
<feature type="domain" description="SMP-30/Gluconolactonase/LRE-like region" evidence="4">
    <location>
        <begin position="160"/>
        <end position="414"/>
    </location>
</feature>
<name>A0A2A4JGT7_HELVI</name>
<evidence type="ECO:0000256" key="1">
    <source>
        <dbReference type="ARBA" id="ARBA00008853"/>
    </source>
</evidence>
<feature type="binding site" evidence="3">
    <location>
        <position position="251"/>
    </location>
    <ligand>
        <name>substrate</name>
    </ligand>
</feature>
<feature type="active site" description="Proton donor/acceptor" evidence="2">
    <location>
        <position position="355"/>
    </location>
</feature>
<evidence type="ECO:0000313" key="5">
    <source>
        <dbReference type="EMBL" id="PCG70804.1"/>
    </source>
</evidence>
<proteinExistence type="inferred from homology"/>
<organism evidence="5">
    <name type="scientific">Heliothis virescens</name>
    <name type="common">Tobacco budworm moth</name>
    <dbReference type="NCBI Taxonomy" id="7102"/>
    <lineage>
        <taxon>Eukaryota</taxon>
        <taxon>Metazoa</taxon>
        <taxon>Ecdysozoa</taxon>
        <taxon>Arthropoda</taxon>
        <taxon>Hexapoda</taxon>
        <taxon>Insecta</taxon>
        <taxon>Pterygota</taxon>
        <taxon>Neoptera</taxon>
        <taxon>Endopterygota</taxon>
        <taxon>Lepidoptera</taxon>
        <taxon>Glossata</taxon>
        <taxon>Ditrysia</taxon>
        <taxon>Noctuoidea</taxon>
        <taxon>Noctuidae</taxon>
        <taxon>Heliothinae</taxon>
        <taxon>Heliothis</taxon>
    </lineage>
</organism>
<feature type="binding site" evidence="3">
    <location>
        <position position="161"/>
    </location>
    <ligand>
        <name>a divalent metal cation</name>
        <dbReference type="ChEBI" id="CHEBI:60240"/>
    </ligand>
</feature>
<dbReference type="GO" id="GO:0005509">
    <property type="term" value="F:calcium ion binding"/>
    <property type="evidence" value="ECO:0007669"/>
    <property type="project" value="TreeGrafter"/>
</dbReference>